<dbReference type="AlphaFoldDB" id="A0A084U6G0"/>
<feature type="transmembrane region" description="Helical" evidence="1">
    <location>
        <begin position="36"/>
        <end position="54"/>
    </location>
</feature>
<feature type="transmembrane region" description="Helical" evidence="1">
    <location>
        <begin position="109"/>
        <end position="126"/>
    </location>
</feature>
<keyword evidence="1" id="KW-1133">Transmembrane helix</keyword>
<sequence>MTRVLAVFPLLCLTTAEALAHASERGHVLLLPTHLYLWGGALTVAASFLMLLALPPQVLVRAFGHRMHISDISIAPLWVIGIFSSLLVLVGLLAGWLGSRDPLSNPLPLLIWTLLWLSLPLLHALVGDMWRWLNPWTALWRAIGKPGLNLRLPRRVGYWPATLLLFCFAWLELVYPAPDDPRQLAMFTAAYFLLTMAGILAFGHRRWMARGEFLGIFFRTAARLSPLASSGIGRRRKLSLTIPGGRLSRVHPLPLSGIAFVLLLIAYISFDGLMKTFTWLHMIGTNPLLYPGRTALLLPNSLGLSGAWAGFSLCFFAAVLAGDRMAGGRAPMRAAGLLIWSLIPIALAYHFSHYLVVMLVNLQYAFVAASDPFATGLNLFGTADYHVRAGVVLGAHAAQLIWNAQAIAIVGGHVLAVALAHGLALRHYGTADRAFRSQVPMAMLMIFYTLLGLWLLSSPTAG</sequence>
<feature type="transmembrane region" description="Helical" evidence="1">
    <location>
        <begin position="334"/>
        <end position="352"/>
    </location>
</feature>
<dbReference type="Proteomes" id="UP000053675">
    <property type="component" value="Unassembled WGS sequence"/>
</dbReference>
<accession>A0A084U6G0</accession>
<dbReference type="EMBL" id="JMQM01000002">
    <property type="protein sequence ID" value="KFB08546.1"/>
    <property type="molecule type" value="Genomic_DNA"/>
</dbReference>
<dbReference type="OrthoDB" id="8168962at2"/>
<keyword evidence="4" id="KW-1185">Reference proteome</keyword>
<feature type="transmembrane region" description="Helical" evidence="1">
    <location>
        <begin position="437"/>
        <end position="456"/>
    </location>
</feature>
<evidence type="ECO:0000313" key="4">
    <source>
        <dbReference type="Proteomes" id="UP000053675"/>
    </source>
</evidence>
<keyword evidence="1" id="KW-0812">Transmembrane</keyword>
<reference evidence="3 4" key="1">
    <citation type="submission" date="2014-05" db="EMBL/GenBank/DDBJ databases">
        <title>Draft Genome Sequence of Nitratireductor basaltis Strain UMTGB225, A Marine Bacterium Isolated from Green Barrel Tunicate.</title>
        <authorList>
            <person name="Gan H.Y."/>
        </authorList>
    </citation>
    <scope>NUCLEOTIDE SEQUENCE [LARGE SCALE GENOMIC DNA]</scope>
    <source>
        <strain evidence="3 4">UMTGB225</strain>
    </source>
</reference>
<comment type="caution">
    <text evidence="3">The sequence shown here is derived from an EMBL/GenBank/DDBJ whole genome shotgun (WGS) entry which is preliminary data.</text>
</comment>
<feature type="transmembrane region" description="Helical" evidence="1">
    <location>
        <begin position="184"/>
        <end position="203"/>
    </location>
</feature>
<evidence type="ECO:0000313" key="3">
    <source>
        <dbReference type="EMBL" id="KFB08546.1"/>
    </source>
</evidence>
<feature type="transmembrane region" description="Helical" evidence="1">
    <location>
        <begin position="158"/>
        <end position="178"/>
    </location>
</feature>
<name>A0A084U6G0_9HYPH</name>
<dbReference type="eggNOG" id="ENOG502ZC6W">
    <property type="taxonomic scope" value="Bacteria"/>
</dbReference>
<keyword evidence="1" id="KW-0472">Membrane</keyword>
<gene>
    <name evidence="3" type="ORF">EL18_02798</name>
</gene>
<dbReference type="STRING" id="472175.EL18_02798"/>
<feature type="transmembrane region" description="Helical" evidence="1">
    <location>
        <begin position="302"/>
        <end position="322"/>
    </location>
</feature>
<keyword evidence="2" id="KW-0732">Signal</keyword>
<feature type="signal peptide" evidence="2">
    <location>
        <begin position="1"/>
        <end position="20"/>
    </location>
</feature>
<dbReference type="PATRIC" id="fig|472175.3.peg.2791"/>
<feature type="transmembrane region" description="Helical" evidence="1">
    <location>
        <begin position="75"/>
        <end position="97"/>
    </location>
</feature>
<protein>
    <recommendedName>
        <fullName evidence="5">Fenitrothion hydrolase</fullName>
    </recommendedName>
</protein>
<feature type="chain" id="PRO_5001783165" description="Fenitrothion hydrolase" evidence="2">
    <location>
        <begin position="21"/>
        <end position="462"/>
    </location>
</feature>
<evidence type="ECO:0000256" key="2">
    <source>
        <dbReference type="SAM" id="SignalP"/>
    </source>
</evidence>
<feature type="transmembrane region" description="Helical" evidence="1">
    <location>
        <begin position="400"/>
        <end position="425"/>
    </location>
</feature>
<dbReference type="RefSeq" id="WP_051914287.1">
    <property type="nucleotide sequence ID" value="NZ_JMQM01000002.1"/>
</dbReference>
<proteinExistence type="predicted"/>
<evidence type="ECO:0008006" key="5">
    <source>
        <dbReference type="Google" id="ProtNLM"/>
    </source>
</evidence>
<feature type="transmembrane region" description="Helical" evidence="1">
    <location>
        <begin position="253"/>
        <end position="270"/>
    </location>
</feature>
<evidence type="ECO:0000256" key="1">
    <source>
        <dbReference type="SAM" id="Phobius"/>
    </source>
</evidence>
<organism evidence="3 4">
    <name type="scientific">Nitratireductor basaltis</name>
    <dbReference type="NCBI Taxonomy" id="472175"/>
    <lineage>
        <taxon>Bacteria</taxon>
        <taxon>Pseudomonadati</taxon>
        <taxon>Pseudomonadota</taxon>
        <taxon>Alphaproteobacteria</taxon>
        <taxon>Hyphomicrobiales</taxon>
        <taxon>Phyllobacteriaceae</taxon>
        <taxon>Nitratireductor</taxon>
    </lineage>
</organism>